<feature type="region of interest" description="Disordered" evidence="3">
    <location>
        <begin position="601"/>
        <end position="885"/>
    </location>
</feature>
<dbReference type="GO" id="GO:0015031">
    <property type="term" value="P:protein transport"/>
    <property type="evidence" value="ECO:0007669"/>
    <property type="project" value="InterPro"/>
</dbReference>
<evidence type="ECO:0000256" key="3">
    <source>
        <dbReference type="SAM" id="MobiDB-lite"/>
    </source>
</evidence>
<name>A0A4U6UJA1_SETVI</name>
<protein>
    <recommendedName>
        <fullName evidence="6">IST1-like protein</fullName>
    </recommendedName>
</protein>
<comment type="similarity">
    <text evidence="1">Belongs to the IST1 family.</text>
</comment>
<keyword evidence="2" id="KW-0175">Coiled coil</keyword>
<feature type="compositionally biased region" description="Low complexity" evidence="3">
    <location>
        <begin position="719"/>
        <end position="729"/>
    </location>
</feature>
<feature type="region of interest" description="Disordered" evidence="3">
    <location>
        <begin position="267"/>
        <end position="318"/>
    </location>
</feature>
<dbReference type="AlphaFoldDB" id="A0A4U6UJA1"/>
<feature type="compositionally biased region" description="Low complexity" evidence="3">
    <location>
        <begin position="864"/>
        <end position="877"/>
    </location>
</feature>
<feature type="compositionally biased region" description="Polar residues" evidence="3">
    <location>
        <begin position="1120"/>
        <end position="1140"/>
    </location>
</feature>
<feature type="region of interest" description="Disordered" evidence="3">
    <location>
        <begin position="198"/>
        <end position="236"/>
    </location>
</feature>
<feature type="compositionally biased region" description="Basic and acidic residues" evidence="3">
    <location>
        <begin position="407"/>
        <end position="419"/>
    </location>
</feature>
<dbReference type="EMBL" id="CM016556">
    <property type="protein sequence ID" value="TKW16300.1"/>
    <property type="molecule type" value="Genomic_DNA"/>
</dbReference>
<evidence type="ECO:0000256" key="1">
    <source>
        <dbReference type="ARBA" id="ARBA00005536"/>
    </source>
</evidence>
<feature type="compositionally biased region" description="Polar residues" evidence="3">
    <location>
        <begin position="968"/>
        <end position="989"/>
    </location>
</feature>
<dbReference type="InterPro" id="IPR042277">
    <property type="entry name" value="IST1-like"/>
</dbReference>
<dbReference type="Gramene" id="TKW16300">
    <property type="protein sequence ID" value="TKW16300"/>
    <property type="gene ID" value="SEVIR_5G291700v2"/>
</dbReference>
<feature type="compositionally biased region" description="Basic and acidic residues" evidence="3">
    <location>
        <begin position="621"/>
        <end position="630"/>
    </location>
</feature>
<dbReference type="Proteomes" id="UP000298652">
    <property type="component" value="Chromosome 5"/>
</dbReference>
<feature type="compositionally biased region" description="Acidic residues" evidence="3">
    <location>
        <begin position="1012"/>
        <end position="1021"/>
    </location>
</feature>
<dbReference type="FunFam" id="1.20.1260.60:FF:000003">
    <property type="entry name" value="IST1-like protein isoform A"/>
    <property type="match status" value="1"/>
</dbReference>
<feature type="compositionally biased region" description="Low complexity" evidence="3">
    <location>
        <begin position="211"/>
        <end position="227"/>
    </location>
</feature>
<feature type="region of interest" description="Disordered" evidence="3">
    <location>
        <begin position="917"/>
        <end position="1156"/>
    </location>
</feature>
<dbReference type="Pfam" id="PF03398">
    <property type="entry name" value="Ist1"/>
    <property type="match status" value="1"/>
</dbReference>
<dbReference type="InterPro" id="IPR005061">
    <property type="entry name" value="Ist1"/>
</dbReference>
<feature type="region of interest" description="Disordered" evidence="3">
    <location>
        <begin position="392"/>
        <end position="440"/>
    </location>
</feature>
<feature type="coiled-coil region" evidence="2">
    <location>
        <begin position="36"/>
        <end position="63"/>
    </location>
</feature>
<feature type="compositionally biased region" description="Polar residues" evidence="3">
    <location>
        <begin position="782"/>
        <end position="804"/>
    </location>
</feature>
<dbReference type="PANTHER" id="PTHR12161">
    <property type="entry name" value="IST1 FAMILY MEMBER"/>
    <property type="match status" value="1"/>
</dbReference>
<evidence type="ECO:0000256" key="2">
    <source>
        <dbReference type="SAM" id="Coils"/>
    </source>
</evidence>
<feature type="compositionally biased region" description="Basic and acidic residues" evidence="3">
    <location>
        <begin position="1039"/>
        <end position="1053"/>
    </location>
</feature>
<evidence type="ECO:0000313" key="4">
    <source>
        <dbReference type="EMBL" id="TKW16300.1"/>
    </source>
</evidence>
<feature type="compositionally biased region" description="Polar residues" evidence="3">
    <location>
        <begin position="631"/>
        <end position="648"/>
    </location>
</feature>
<keyword evidence="5" id="KW-1185">Reference proteome</keyword>
<feature type="compositionally biased region" description="Polar residues" evidence="3">
    <location>
        <begin position="853"/>
        <end position="863"/>
    </location>
</feature>
<feature type="compositionally biased region" description="Basic and acidic residues" evidence="3">
    <location>
        <begin position="698"/>
        <end position="714"/>
    </location>
</feature>
<feature type="compositionally biased region" description="Polar residues" evidence="3">
    <location>
        <begin position="1028"/>
        <end position="1037"/>
    </location>
</feature>
<dbReference type="PANTHER" id="PTHR12161:SF13">
    <property type="entry name" value="REGULATOR OF VPS4 ACTIVITY IN THE MVB PATHWAY PROTEIN"/>
    <property type="match status" value="1"/>
</dbReference>
<reference evidence="4" key="1">
    <citation type="submission" date="2019-03" db="EMBL/GenBank/DDBJ databases">
        <title>WGS assembly of Setaria viridis.</title>
        <authorList>
            <person name="Huang P."/>
            <person name="Jenkins J."/>
            <person name="Grimwood J."/>
            <person name="Barry K."/>
            <person name="Healey A."/>
            <person name="Mamidi S."/>
            <person name="Sreedasyam A."/>
            <person name="Shu S."/>
            <person name="Feldman M."/>
            <person name="Wu J."/>
            <person name="Yu Y."/>
            <person name="Chen C."/>
            <person name="Johnson J."/>
            <person name="Rokhsar D."/>
            <person name="Baxter I."/>
            <person name="Schmutz J."/>
            <person name="Brutnell T."/>
            <person name="Kellogg E."/>
        </authorList>
    </citation>
    <scope>NUCLEOTIDE SEQUENCE [LARGE SCALE GENOMIC DNA]</scope>
</reference>
<organism evidence="4 5">
    <name type="scientific">Setaria viridis</name>
    <name type="common">Green bristlegrass</name>
    <name type="synonym">Setaria italica subsp. viridis</name>
    <dbReference type="NCBI Taxonomy" id="4556"/>
    <lineage>
        <taxon>Eukaryota</taxon>
        <taxon>Viridiplantae</taxon>
        <taxon>Streptophyta</taxon>
        <taxon>Embryophyta</taxon>
        <taxon>Tracheophyta</taxon>
        <taxon>Spermatophyta</taxon>
        <taxon>Magnoliopsida</taxon>
        <taxon>Liliopsida</taxon>
        <taxon>Poales</taxon>
        <taxon>Poaceae</taxon>
        <taxon>PACMAD clade</taxon>
        <taxon>Panicoideae</taxon>
        <taxon>Panicodae</taxon>
        <taxon>Paniceae</taxon>
        <taxon>Cenchrinae</taxon>
        <taxon>Setaria</taxon>
    </lineage>
</organism>
<dbReference type="OMA" id="ADWGQQH"/>
<dbReference type="Gene3D" id="1.20.1260.60">
    <property type="entry name" value="Vacuolar protein sorting-associated protein Ist1"/>
    <property type="match status" value="1"/>
</dbReference>
<feature type="compositionally biased region" description="Polar residues" evidence="3">
    <location>
        <begin position="267"/>
        <end position="314"/>
    </location>
</feature>
<sequence length="1173" mass="129649">MHKTKGKLSGVLHKGFKPDKCKTSLRMAVARIKLLRNRKEVQVRQMRREVAQLLEANQDMTARIRVEHVIREEKFMQAYDLIEVYCELIVARLSIIDSQKACPIDLKEAIASVIFASMRCSDVTELADVRKHFTSKYGKEFAAAALEVRPDSGVNRLVIEKLSAGAPDVQTKIKTLTSIAEEHNIKWEPKAFEEKLQKPNEDRLHGSATYSGGNISTMGSSTSSMSTPQPTYSGVPAATVSATSHVPAGPYSPVDVSVNRNSNAFSQENLRNGSSASVPPSSQHGASAYYSTQIPGSNSISHGNTEAPPSTQYGTAVPDTVSRNEEMNQYRERKSSVSGANWNVEFKDATSAAQAAAESAEMASIAARAAAELASRGNYSGDQSTGAYEAAAYSHENTPRKQPAKHLVKDEKRSFHDHSSGVNDPRGMPYARKSSGRAETNRVESQNMSTVHAPSQSQNISTIHAPAQQFHSYSPESPVHEMPTEPPRADSPEPPHFYDLYERESNIGRSEVHPFDFPGEKLQETGPCGRNVKDVEIRKPSFDQESTNDYYGNFSSSQDTFTYGSSTFWDKQNDKTQDSSSVVFDQYDSDVEEENLLDTFSSKHTEQPPGVQDHMATVDWSQERRSESPNRRTSMLFSRTETQKSDNLGLNRRDVPSPRTYGNLPPTFDSGGGSSDEEIATATRTESLKSASSGLNKEANRISGKIDPDVKENIEDYESSSSKKYVVSSGLNLSYKEQHTGGTGGSPISDYLGTEAQRHLNRVQSRDSDLSDEETEADKFESASSPGANKNQSLPFAIRTSATSNDKDGDLGLNFDRLTPGLRNKPRQPPPYTKRSRESLPKASASTEEPVASQENTTPFEQNRSSPKSSLSTRTSSGGNYNSELYDRNQIIGTRGEARSTVARNFFDSDDNEKLYEQSVSPSPLTTKSSDRVNSNQELYNEKSRGEARSTMARNFFDSDADEKLYEQSVNPSPPTTKSSERVNSNQELYNEKPGTGARREMRSRMARNYFDSDDSEDELEQQQTTQPKQSGVQIQSRRTRDVTSDTKRDGHVRTGARYADETVSLPKETKAPQLNNSSTEQRRVAPVYPRVAVQRTSPKDENVESPMVARGKSQEAEMSRTSVPGNVGDTETSAGTLKESTPKTPPAHVHPKLPTDYDSFAAHFMSLRTNRR</sequence>
<feature type="compositionally biased region" description="Polar residues" evidence="3">
    <location>
        <begin position="918"/>
        <end position="939"/>
    </location>
</feature>
<proteinExistence type="inferred from homology"/>
<feature type="compositionally biased region" description="Low complexity" evidence="3">
    <location>
        <begin position="1085"/>
        <end position="1096"/>
    </location>
</feature>
<accession>A0A4U6UJA1</accession>
<evidence type="ECO:0008006" key="6">
    <source>
        <dbReference type="Google" id="ProtNLM"/>
    </source>
</evidence>
<gene>
    <name evidence="4" type="ORF">SEVIR_5G291700v2</name>
</gene>
<feature type="compositionally biased region" description="Polar residues" evidence="3">
    <location>
        <begin position="682"/>
        <end position="695"/>
    </location>
</feature>
<evidence type="ECO:0000313" key="5">
    <source>
        <dbReference type="Proteomes" id="UP000298652"/>
    </source>
</evidence>